<dbReference type="InterPro" id="IPR013783">
    <property type="entry name" value="Ig-like_fold"/>
</dbReference>
<dbReference type="InterPro" id="IPR036179">
    <property type="entry name" value="Ig-like_dom_sf"/>
</dbReference>
<dbReference type="AlphaFoldDB" id="A0A4Z2CD92"/>
<gene>
    <name evidence="4" type="ORF">fugu_009699</name>
</gene>
<feature type="signal peptide" evidence="2">
    <location>
        <begin position="1"/>
        <end position="20"/>
    </location>
</feature>
<evidence type="ECO:0000313" key="5">
    <source>
        <dbReference type="Proteomes" id="UP000516260"/>
    </source>
</evidence>
<keyword evidence="1" id="KW-0472">Membrane</keyword>
<evidence type="ECO:0000256" key="2">
    <source>
        <dbReference type="SAM" id="SignalP"/>
    </source>
</evidence>
<feature type="domain" description="Ig-like" evidence="3">
    <location>
        <begin position="16"/>
        <end position="116"/>
    </location>
</feature>
<dbReference type="SUPFAM" id="SSF48726">
    <property type="entry name" value="Immunoglobulin"/>
    <property type="match status" value="1"/>
</dbReference>
<dbReference type="InterPro" id="IPR007110">
    <property type="entry name" value="Ig-like_dom"/>
</dbReference>
<accession>A0A4Z2CD92</accession>
<dbReference type="SMART" id="SM00409">
    <property type="entry name" value="IG"/>
    <property type="match status" value="1"/>
</dbReference>
<dbReference type="PROSITE" id="PS50835">
    <property type="entry name" value="IG_LIKE"/>
    <property type="match status" value="1"/>
</dbReference>
<keyword evidence="2" id="KW-0732">Signal</keyword>
<proteinExistence type="predicted"/>
<protein>
    <recommendedName>
        <fullName evidence="3">Ig-like domain-containing protein</fullName>
    </recommendedName>
</protein>
<dbReference type="Gene3D" id="2.60.40.10">
    <property type="entry name" value="Immunoglobulins"/>
    <property type="match status" value="1"/>
</dbReference>
<dbReference type="InterPro" id="IPR003599">
    <property type="entry name" value="Ig_sub"/>
</dbReference>
<keyword evidence="5" id="KW-1185">Reference proteome</keyword>
<organism evidence="4 5">
    <name type="scientific">Takifugu bimaculatus</name>
    <dbReference type="NCBI Taxonomy" id="433685"/>
    <lineage>
        <taxon>Eukaryota</taxon>
        <taxon>Metazoa</taxon>
        <taxon>Chordata</taxon>
        <taxon>Craniata</taxon>
        <taxon>Vertebrata</taxon>
        <taxon>Euteleostomi</taxon>
        <taxon>Actinopterygii</taxon>
        <taxon>Neopterygii</taxon>
        <taxon>Teleostei</taxon>
        <taxon>Neoteleostei</taxon>
        <taxon>Acanthomorphata</taxon>
        <taxon>Eupercaria</taxon>
        <taxon>Tetraodontiformes</taxon>
        <taxon>Tetradontoidea</taxon>
        <taxon>Tetraodontidae</taxon>
        <taxon>Takifugu</taxon>
    </lineage>
</organism>
<dbReference type="Proteomes" id="UP000516260">
    <property type="component" value="Chromosome 10"/>
</dbReference>
<evidence type="ECO:0000259" key="3">
    <source>
        <dbReference type="PROSITE" id="PS50835"/>
    </source>
</evidence>
<feature type="chain" id="PRO_5021419223" description="Ig-like domain-containing protein" evidence="2">
    <location>
        <begin position="21"/>
        <end position="272"/>
    </location>
</feature>
<comment type="caution">
    <text evidence="4">The sequence shown here is derived from an EMBL/GenBank/DDBJ whole genome shotgun (WGS) entry which is preliminary data.</text>
</comment>
<reference evidence="4 5" key="1">
    <citation type="submission" date="2019-04" db="EMBL/GenBank/DDBJ databases">
        <title>The sequence and de novo assembly of Takifugu bimaculatus genome using PacBio and Hi-C technologies.</title>
        <authorList>
            <person name="Xu P."/>
            <person name="Liu B."/>
            <person name="Zhou Z."/>
        </authorList>
    </citation>
    <scope>NUCLEOTIDE SEQUENCE [LARGE SCALE GENOMIC DNA]</scope>
    <source>
        <strain evidence="4">TB-2018</strain>
        <tissue evidence="4">Muscle</tissue>
    </source>
</reference>
<dbReference type="EMBL" id="SWLE01000002">
    <property type="protein sequence ID" value="TNN02212.1"/>
    <property type="molecule type" value="Genomic_DNA"/>
</dbReference>
<name>A0A4Z2CD92_9TELE</name>
<evidence type="ECO:0000313" key="4">
    <source>
        <dbReference type="EMBL" id="TNN02212.1"/>
    </source>
</evidence>
<keyword evidence="1" id="KW-0812">Transmembrane</keyword>
<dbReference type="InterPro" id="IPR013106">
    <property type="entry name" value="Ig_V-set"/>
</dbReference>
<keyword evidence="1" id="KW-1133">Transmembrane helix</keyword>
<feature type="transmembrane region" description="Helical" evidence="1">
    <location>
        <begin position="234"/>
        <end position="256"/>
    </location>
</feature>
<evidence type="ECO:0000256" key="1">
    <source>
        <dbReference type="SAM" id="Phobius"/>
    </source>
</evidence>
<dbReference type="Pfam" id="PF07686">
    <property type="entry name" value="V-set"/>
    <property type="match status" value="1"/>
</dbReference>
<sequence>MDCGWMQRMFLYLLIPGVSTLITVHQPPFVITVLGNDVIMPCHISSDDTLSPPVLYWEYPDRTKLWPPSEKFKQRVDRVDENKQSLNKSIILKNVQWVDSGNYLCKLSVLTAETKTPYRTKGNETRLIIYDTVIFDVVTHNRSLLSCQVNVSADPGFVLSILYNGHKIRSGKPECWERGCNLAPQLHVLLSVTISLTHGGKYECQLHFNKTLLTKMVSDYIMHEQDVEIFPEPWLYYGGFLTTHFVTLSVITAALLTCRRGVHQPDQEYPGI</sequence>